<dbReference type="InterPro" id="IPR058204">
    <property type="entry name" value="FtsX_firmicutes-type"/>
</dbReference>
<feature type="transmembrane region" description="Helical" evidence="11">
    <location>
        <begin position="228"/>
        <end position="251"/>
    </location>
</feature>
<evidence type="ECO:0000256" key="11">
    <source>
        <dbReference type="SAM" id="Phobius"/>
    </source>
</evidence>
<dbReference type="PANTHER" id="PTHR47755">
    <property type="entry name" value="CELL DIVISION PROTEIN FTSX"/>
    <property type="match status" value="1"/>
</dbReference>
<keyword evidence="7 11" id="KW-1133">Transmembrane helix</keyword>
<keyword evidence="9 10" id="KW-0131">Cell cycle</keyword>
<dbReference type="RefSeq" id="WP_119792513.1">
    <property type="nucleotide sequence ID" value="NZ_QYZD01000005.1"/>
</dbReference>
<keyword evidence="4 10" id="KW-1003">Cell membrane</keyword>
<feature type="transmembrane region" description="Helical" evidence="11">
    <location>
        <begin position="180"/>
        <end position="200"/>
    </location>
</feature>
<dbReference type="AlphaFoldDB" id="A0A3A3GLJ7"/>
<evidence type="ECO:0000256" key="10">
    <source>
        <dbReference type="PIRNR" id="PIRNR003097"/>
    </source>
</evidence>
<accession>A0A3A3GLJ7</accession>
<keyword evidence="5 10" id="KW-0132">Cell division</keyword>
<dbReference type="Pfam" id="PF18075">
    <property type="entry name" value="FtsX_ECD"/>
    <property type="match status" value="1"/>
</dbReference>
<dbReference type="Pfam" id="PF02687">
    <property type="entry name" value="FtsX"/>
    <property type="match status" value="1"/>
</dbReference>
<reference evidence="14 15" key="1">
    <citation type="submission" date="2018-09" db="EMBL/GenBank/DDBJ databases">
        <title>Paenibacillus SK2017-BO5.</title>
        <authorList>
            <person name="Piskunova J.V."/>
            <person name="Dubiley S.A."/>
            <person name="Severinov K.V."/>
        </authorList>
    </citation>
    <scope>NUCLEOTIDE SEQUENCE [LARGE SCALE GENOMIC DNA]</scope>
    <source>
        <strain evidence="14 15">BO5</strain>
    </source>
</reference>
<evidence type="ECO:0000256" key="4">
    <source>
        <dbReference type="ARBA" id="ARBA00022475"/>
    </source>
</evidence>
<evidence type="ECO:0000259" key="12">
    <source>
        <dbReference type="Pfam" id="PF02687"/>
    </source>
</evidence>
<evidence type="ECO:0000256" key="9">
    <source>
        <dbReference type="ARBA" id="ARBA00023306"/>
    </source>
</evidence>
<evidence type="ECO:0000256" key="1">
    <source>
        <dbReference type="ARBA" id="ARBA00004651"/>
    </source>
</evidence>
<comment type="subcellular location">
    <subcellularLocation>
        <location evidence="1">Cell membrane</location>
        <topology evidence="1">Multi-pass membrane protein</topology>
    </subcellularLocation>
</comment>
<proteinExistence type="inferred from homology"/>
<evidence type="ECO:0000256" key="2">
    <source>
        <dbReference type="ARBA" id="ARBA00007379"/>
    </source>
</evidence>
<dbReference type="EMBL" id="QYZD01000005">
    <property type="protein sequence ID" value="RJG24799.1"/>
    <property type="molecule type" value="Genomic_DNA"/>
</dbReference>
<feature type="transmembrane region" description="Helical" evidence="11">
    <location>
        <begin position="271"/>
        <end position="292"/>
    </location>
</feature>
<comment type="function">
    <text evidence="10">Part of the ABC transporter FtsEX involved in asymmetric cellular division facilitating the initiation of sporulation.</text>
</comment>
<evidence type="ECO:0000256" key="8">
    <source>
        <dbReference type="ARBA" id="ARBA00023136"/>
    </source>
</evidence>
<dbReference type="PANTHER" id="PTHR47755:SF1">
    <property type="entry name" value="CELL DIVISION PROTEIN FTSX"/>
    <property type="match status" value="1"/>
</dbReference>
<feature type="domain" description="FtsX extracellular" evidence="13">
    <location>
        <begin position="59"/>
        <end position="150"/>
    </location>
</feature>
<dbReference type="GO" id="GO:0005886">
    <property type="term" value="C:plasma membrane"/>
    <property type="evidence" value="ECO:0007669"/>
    <property type="project" value="UniProtKB-SubCell"/>
</dbReference>
<comment type="caution">
    <text evidence="14">The sequence shown here is derived from an EMBL/GenBank/DDBJ whole genome shotgun (WGS) entry which is preliminary data.</text>
</comment>
<dbReference type="InterPro" id="IPR040690">
    <property type="entry name" value="FtsX_ECD"/>
</dbReference>
<organism evidence="14 15">
    <name type="scientific">Paenibacillus thiaminolyticus</name>
    <name type="common">Bacillus thiaminolyticus</name>
    <dbReference type="NCBI Taxonomy" id="49283"/>
    <lineage>
        <taxon>Bacteria</taxon>
        <taxon>Bacillati</taxon>
        <taxon>Bacillota</taxon>
        <taxon>Bacilli</taxon>
        <taxon>Bacillales</taxon>
        <taxon>Paenibacillaceae</taxon>
        <taxon>Paenibacillus</taxon>
    </lineage>
</organism>
<dbReference type="Gene3D" id="3.30.70.3040">
    <property type="match status" value="1"/>
</dbReference>
<evidence type="ECO:0000313" key="15">
    <source>
        <dbReference type="Proteomes" id="UP000266177"/>
    </source>
</evidence>
<dbReference type="PIRSF" id="PIRSF003097">
    <property type="entry name" value="FtsX"/>
    <property type="match status" value="1"/>
</dbReference>
<dbReference type="OrthoDB" id="9812531at2"/>
<evidence type="ECO:0000259" key="13">
    <source>
        <dbReference type="Pfam" id="PF18075"/>
    </source>
</evidence>
<feature type="transmembrane region" description="Helical" evidence="11">
    <location>
        <begin position="21"/>
        <end position="44"/>
    </location>
</feature>
<keyword evidence="6 11" id="KW-0812">Transmembrane</keyword>
<name>A0A3A3GLJ7_PANTH</name>
<evidence type="ECO:0000256" key="5">
    <source>
        <dbReference type="ARBA" id="ARBA00022618"/>
    </source>
</evidence>
<gene>
    <name evidence="14" type="ORF">DQX05_08110</name>
</gene>
<evidence type="ECO:0000256" key="3">
    <source>
        <dbReference type="ARBA" id="ARBA00021907"/>
    </source>
</evidence>
<evidence type="ECO:0000256" key="6">
    <source>
        <dbReference type="ARBA" id="ARBA00022692"/>
    </source>
</evidence>
<dbReference type="InterPro" id="IPR004513">
    <property type="entry name" value="FtsX"/>
</dbReference>
<evidence type="ECO:0000313" key="14">
    <source>
        <dbReference type="EMBL" id="RJG24799.1"/>
    </source>
</evidence>
<dbReference type="InterPro" id="IPR003838">
    <property type="entry name" value="ABC3_permease_C"/>
</dbReference>
<evidence type="ECO:0000256" key="7">
    <source>
        <dbReference type="ARBA" id="ARBA00022989"/>
    </source>
</evidence>
<dbReference type="GO" id="GO:0051301">
    <property type="term" value="P:cell division"/>
    <property type="evidence" value="ECO:0007669"/>
    <property type="project" value="UniProtKB-KW"/>
</dbReference>
<sequence>MTFNTLARHLREGSKSLFRNGWMSFASVSSIVISLFILGVFMVLSINLNEITNNIDNQVQIRVFLQLDVTPEETKLLETDIGNMSEVSKVVFISKKEGMKLLEQQMGEDGKELLAGYNDETNPLPDSFTVDVYEPDHVPIVAKKISMLNETNSAKPIWKVQYGKGTVETLFKVTSTIRNFGLLVVAGLAVTAMFLISNTIKVTIMARQREIGIMKLVGATNSFIRGPFFVEGALLGIIGSVVTIALLFYGYQQLTTHFEFGLMIIKLVPLSDIWLLVGGTLLGLGVVIGVWGSTISIRKFLKV</sequence>
<dbReference type="NCBIfam" id="NF038347">
    <property type="entry name" value="FtsX_Gpos"/>
    <property type="match status" value="1"/>
</dbReference>
<protein>
    <recommendedName>
        <fullName evidence="3 10">Cell division protein FtsX</fullName>
    </recommendedName>
</protein>
<comment type="similarity">
    <text evidence="2 10">Belongs to the ABC-4 integral membrane protein family. FtsX subfamily.</text>
</comment>
<keyword evidence="8 10" id="KW-0472">Membrane</keyword>
<feature type="domain" description="ABC3 transporter permease C-terminal" evidence="12">
    <location>
        <begin position="184"/>
        <end position="302"/>
    </location>
</feature>
<dbReference type="Proteomes" id="UP000266177">
    <property type="component" value="Unassembled WGS sequence"/>
</dbReference>